<sequence length="460" mass="51637">MILGASDGLQSPYSRIIFFLGISDIIFSLSVVLGPHLLPRDAEIGIWAKGDVSSCDAAGFLVHAGMALNQLYTLALSYYFLKRVKDKVKPPDFAKKYERLMHAAIWIVAMVPNIIALVREDFNPVETGDLCAMIDNPIDCSLKDDVECIRGESANRDAIFLAASISFVVFNLIIFNFTRLTSHVYNAEKLMRMENAMQNRRDLNDDAIKYSFCKEITQYFCGCCFRASKENVEQEENSPNQTPKHSLAFESFIQSSLWIAIFIIVYVPSILVFGLKAIGVARPPWLLWGPSILTPLGGALNIFVYTRPKIEKMKRVFPEIEDAPYVALFLIVLLSGGECPKEIDLRSTRHQEPGTDTTGRKPPQENPDQVESFMDDDSRYERVMQELLGESIISTDSFLNFFYAENPVSAPKARASRQFSTNNEGLSLAPVDEDSIMHNHHGLSLAPEEDSQTCFDENEA</sequence>
<dbReference type="PROSITE" id="PS50262">
    <property type="entry name" value="G_PROTEIN_RECEP_F1_2"/>
    <property type="match status" value="1"/>
</dbReference>
<dbReference type="Gene3D" id="1.20.1070.10">
    <property type="entry name" value="Rhodopsin 7-helix transmembrane proteins"/>
    <property type="match status" value="1"/>
</dbReference>
<protein>
    <recommendedName>
        <fullName evidence="7">G-protein coupled receptors family 1 profile domain-containing protein</fullName>
    </recommendedName>
</protein>
<dbReference type="SUPFAM" id="SSF81321">
    <property type="entry name" value="Family A G protein-coupled receptor-like"/>
    <property type="match status" value="1"/>
</dbReference>
<dbReference type="GO" id="GO:0004930">
    <property type="term" value="F:G protein-coupled receptor activity"/>
    <property type="evidence" value="ECO:0007669"/>
    <property type="project" value="TreeGrafter"/>
</dbReference>
<dbReference type="EMBL" id="BLLK01000038">
    <property type="protein sequence ID" value="GFH50196.1"/>
    <property type="molecule type" value="Genomic_DNA"/>
</dbReference>
<feature type="region of interest" description="Disordered" evidence="5">
    <location>
        <begin position="344"/>
        <end position="372"/>
    </location>
</feature>
<feature type="transmembrane region" description="Helical" evidence="6">
    <location>
        <begin position="257"/>
        <end position="279"/>
    </location>
</feature>
<reference evidence="8 9" key="1">
    <citation type="journal article" date="2021" name="Sci. Rep.">
        <title>The genome of the diatom Chaetoceros tenuissimus carries an ancient integrated fragment of an extant virus.</title>
        <authorList>
            <person name="Hongo Y."/>
            <person name="Kimura K."/>
            <person name="Takaki Y."/>
            <person name="Yoshida Y."/>
            <person name="Baba S."/>
            <person name="Kobayashi G."/>
            <person name="Nagasaki K."/>
            <person name="Hano T."/>
            <person name="Tomaru Y."/>
        </authorList>
    </citation>
    <scope>NUCLEOTIDE SEQUENCE [LARGE SCALE GENOMIC DNA]</scope>
    <source>
        <strain evidence="8 9">NIES-3715</strain>
    </source>
</reference>
<evidence type="ECO:0000256" key="6">
    <source>
        <dbReference type="SAM" id="Phobius"/>
    </source>
</evidence>
<name>A0AAD3CS50_9STRA</name>
<comment type="caution">
    <text evidence="8">The sequence shown here is derived from an EMBL/GenBank/DDBJ whole genome shotgun (WGS) entry which is preliminary data.</text>
</comment>
<evidence type="ECO:0000313" key="8">
    <source>
        <dbReference type="EMBL" id="GFH50196.1"/>
    </source>
</evidence>
<dbReference type="GO" id="GO:0005886">
    <property type="term" value="C:plasma membrane"/>
    <property type="evidence" value="ECO:0007669"/>
    <property type="project" value="TreeGrafter"/>
</dbReference>
<dbReference type="GO" id="GO:0007189">
    <property type="term" value="P:adenylate cyclase-activating G protein-coupled receptor signaling pathway"/>
    <property type="evidence" value="ECO:0007669"/>
    <property type="project" value="TreeGrafter"/>
</dbReference>
<organism evidence="8 9">
    <name type="scientific">Chaetoceros tenuissimus</name>
    <dbReference type="NCBI Taxonomy" id="426638"/>
    <lineage>
        <taxon>Eukaryota</taxon>
        <taxon>Sar</taxon>
        <taxon>Stramenopiles</taxon>
        <taxon>Ochrophyta</taxon>
        <taxon>Bacillariophyta</taxon>
        <taxon>Coscinodiscophyceae</taxon>
        <taxon>Chaetocerotophycidae</taxon>
        <taxon>Chaetocerotales</taxon>
        <taxon>Chaetocerotaceae</taxon>
        <taxon>Chaetoceros</taxon>
    </lineage>
</organism>
<feature type="transmembrane region" description="Helical" evidence="6">
    <location>
        <begin position="58"/>
        <end position="80"/>
    </location>
</feature>
<keyword evidence="9" id="KW-1185">Reference proteome</keyword>
<feature type="compositionally biased region" description="Basic and acidic residues" evidence="5">
    <location>
        <begin position="344"/>
        <end position="363"/>
    </location>
</feature>
<evidence type="ECO:0000256" key="5">
    <source>
        <dbReference type="SAM" id="MobiDB-lite"/>
    </source>
</evidence>
<comment type="subcellular location">
    <subcellularLocation>
        <location evidence="1">Membrane</location>
        <topology evidence="1">Multi-pass membrane protein</topology>
    </subcellularLocation>
</comment>
<dbReference type="Proteomes" id="UP001054902">
    <property type="component" value="Unassembled WGS sequence"/>
</dbReference>
<gene>
    <name evidence="8" type="ORF">CTEN210_06672</name>
</gene>
<feature type="domain" description="G-protein coupled receptors family 1 profile" evidence="7">
    <location>
        <begin position="1"/>
        <end position="305"/>
    </location>
</feature>
<keyword evidence="4 6" id="KW-0472">Membrane</keyword>
<feature type="transmembrane region" description="Helical" evidence="6">
    <location>
        <begin position="100"/>
        <end position="118"/>
    </location>
</feature>
<feature type="transmembrane region" description="Helical" evidence="6">
    <location>
        <begin position="158"/>
        <end position="177"/>
    </location>
</feature>
<evidence type="ECO:0000259" key="7">
    <source>
        <dbReference type="PROSITE" id="PS50262"/>
    </source>
</evidence>
<evidence type="ECO:0000256" key="1">
    <source>
        <dbReference type="ARBA" id="ARBA00004141"/>
    </source>
</evidence>
<evidence type="ECO:0000256" key="3">
    <source>
        <dbReference type="ARBA" id="ARBA00022989"/>
    </source>
</evidence>
<evidence type="ECO:0000256" key="4">
    <source>
        <dbReference type="ARBA" id="ARBA00023136"/>
    </source>
</evidence>
<dbReference type="PANTHER" id="PTHR23112:SF0">
    <property type="entry name" value="TRANSMEMBRANE PROTEIN 116"/>
    <property type="match status" value="1"/>
</dbReference>
<accession>A0AAD3CS50</accession>
<dbReference type="AlphaFoldDB" id="A0AAD3CS50"/>
<keyword evidence="3 6" id="KW-1133">Transmembrane helix</keyword>
<dbReference type="PANTHER" id="PTHR23112">
    <property type="entry name" value="G PROTEIN-COUPLED RECEPTOR 157-RELATED"/>
    <property type="match status" value="1"/>
</dbReference>
<feature type="transmembrane region" description="Helical" evidence="6">
    <location>
        <begin position="285"/>
        <end position="305"/>
    </location>
</feature>
<proteinExistence type="predicted"/>
<evidence type="ECO:0000313" key="9">
    <source>
        <dbReference type="Proteomes" id="UP001054902"/>
    </source>
</evidence>
<feature type="transmembrane region" description="Helical" evidence="6">
    <location>
        <begin position="16"/>
        <end position="38"/>
    </location>
</feature>
<evidence type="ECO:0000256" key="2">
    <source>
        <dbReference type="ARBA" id="ARBA00022692"/>
    </source>
</evidence>
<keyword evidence="2 6" id="KW-0812">Transmembrane</keyword>
<dbReference type="InterPro" id="IPR017452">
    <property type="entry name" value="GPCR_Rhodpsn_7TM"/>
</dbReference>